<reference evidence="1 2" key="1">
    <citation type="journal article" date="2019" name="Nat. Ecol. Evol.">
        <title>Megaphylogeny resolves global patterns of mushroom evolution.</title>
        <authorList>
            <person name="Varga T."/>
            <person name="Krizsan K."/>
            <person name="Foldi C."/>
            <person name="Dima B."/>
            <person name="Sanchez-Garcia M."/>
            <person name="Sanchez-Ramirez S."/>
            <person name="Szollosi G.J."/>
            <person name="Szarkandi J.G."/>
            <person name="Papp V."/>
            <person name="Albert L."/>
            <person name="Andreopoulos W."/>
            <person name="Angelini C."/>
            <person name="Antonin V."/>
            <person name="Barry K.W."/>
            <person name="Bougher N.L."/>
            <person name="Buchanan P."/>
            <person name="Buyck B."/>
            <person name="Bense V."/>
            <person name="Catcheside P."/>
            <person name="Chovatia M."/>
            <person name="Cooper J."/>
            <person name="Damon W."/>
            <person name="Desjardin D."/>
            <person name="Finy P."/>
            <person name="Geml J."/>
            <person name="Haridas S."/>
            <person name="Hughes K."/>
            <person name="Justo A."/>
            <person name="Karasinski D."/>
            <person name="Kautmanova I."/>
            <person name="Kiss B."/>
            <person name="Kocsube S."/>
            <person name="Kotiranta H."/>
            <person name="LaButti K.M."/>
            <person name="Lechner B.E."/>
            <person name="Liimatainen K."/>
            <person name="Lipzen A."/>
            <person name="Lukacs Z."/>
            <person name="Mihaltcheva S."/>
            <person name="Morgado L.N."/>
            <person name="Niskanen T."/>
            <person name="Noordeloos M.E."/>
            <person name="Ohm R.A."/>
            <person name="Ortiz-Santana B."/>
            <person name="Ovrebo C."/>
            <person name="Racz N."/>
            <person name="Riley R."/>
            <person name="Savchenko A."/>
            <person name="Shiryaev A."/>
            <person name="Soop K."/>
            <person name="Spirin V."/>
            <person name="Szebenyi C."/>
            <person name="Tomsovsky M."/>
            <person name="Tulloss R.E."/>
            <person name="Uehling J."/>
            <person name="Grigoriev I.V."/>
            <person name="Vagvolgyi C."/>
            <person name="Papp T."/>
            <person name="Martin F.M."/>
            <person name="Miettinen O."/>
            <person name="Hibbett D.S."/>
            <person name="Nagy L.G."/>
        </authorList>
    </citation>
    <scope>NUCLEOTIDE SEQUENCE [LARGE SCALE GENOMIC DNA]</scope>
    <source>
        <strain evidence="1 2">FP101781</strain>
    </source>
</reference>
<dbReference type="AlphaFoldDB" id="A0A4Y7TAI7"/>
<evidence type="ECO:0000313" key="2">
    <source>
        <dbReference type="Proteomes" id="UP000298030"/>
    </source>
</evidence>
<dbReference type="OrthoDB" id="5376138at2759"/>
<evidence type="ECO:0000313" key="1">
    <source>
        <dbReference type="EMBL" id="TEB30612.1"/>
    </source>
</evidence>
<sequence length="61" mass="7023">MPLMSSLRDSSRLAQDPQYFACESPLTPFATEPLMGSRVGIMLSAVARRYKIQDFMRRHNF</sequence>
<organism evidence="1 2">
    <name type="scientific">Coprinellus micaceus</name>
    <name type="common">Glistening ink-cap mushroom</name>
    <name type="synonym">Coprinus micaceus</name>
    <dbReference type="NCBI Taxonomy" id="71717"/>
    <lineage>
        <taxon>Eukaryota</taxon>
        <taxon>Fungi</taxon>
        <taxon>Dikarya</taxon>
        <taxon>Basidiomycota</taxon>
        <taxon>Agaricomycotina</taxon>
        <taxon>Agaricomycetes</taxon>
        <taxon>Agaricomycetidae</taxon>
        <taxon>Agaricales</taxon>
        <taxon>Agaricineae</taxon>
        <taxon>Psathyrellaceae</taxon>
        <taxon>Coprinellus</taxon>
    </lineage>
</organism>
<comment type="caution">
    <text evidence="1">The sequence shown here is derived from an EMBL/GenBank/DDBJ whole genome shotgun (WGS) entry which is preliminary data.</text>
</comment>
<dbReference type="Proteomes" id="UP000298030">
    <property type="component" value="Unassembled WGS sequence"/>
</dbReference>
<dbReference type="EMBL" id="QPFP01000022">
    <property type="protein sequence ID" value="TEB30612.1"/>
    <property type="molecule type" value="Genomic_DNA"/>
</dbReference>
<protein>
    <submittedName>
        <fullName evidence="1">Uncharacterized protein</fullName>
    </submittedName>
</protein>
<name>A0A4Y7TAI7_COPMI</name>
<keyword evidence="2" id="KW-1185">Reference proteome</keyword>
<accession>A0A4Y7TAI7</accession>
<proteinExistence type="predicted"/>
<gene>
    <name evidence="1" type="ORF">FA13DRAFT_1733468</name>
</gene>